<feature type="compositionally biased region" description="Basic and acidic residues" evidence="1">
    <location>
        <begin position="138"/>
        <end position="147"/>
    </location>
</feature>
<evidence type="ECO:0000313" key="3">
    <source>
        <dbReference type="Proteomes" id="UP000386466"/>
    </source>
</evidence>
<feature type="compositionally biased region" description="Basic and acidic residues" evidence="1">
    <location>
        <begin position="357"/>
        <end position="390"/>
    </location>
</feature>
<feature type="compositionally biased region" description="Pro residues" evidence="1">
    <location>
        <begin position="1338"/>
        <end position="1347"/>
    </location>
</feature>
<dbReference type="GO" id="GO:0006869">
    <property type="term" value="P:lipid transport"/>
    <property type="evidence" value="ECO:0007669"/>
    <property type="project" value="InterPro"/>
</dbReference>
<feature type="compositionally biased region" description="Low complexity" evidence="1">
    <location>
        <begin position="1276"/>
        <end position="1293"/>
    </location>
</feature>
<feature type="compositionally biased region" description="Basic and acidic residues" evidence="1">
    <location>
        <begin position="1187"/>
        <end position="1213"/>
    </location>
</feature>
<feature type="region of interest" description="Disordered" evidence="1">
    <location>
        <begin position="317"/>
        <end position="769"/>
    </location>
</feature>
<evidence type="ECO:0000313" key="2">
    <source>
        <dbReference type="EMBL" id="VFV39064.1"/>
    </source>
</evidence>
<feature type="compositionally biased region" description="Basic and acidic residues" evidence="1">
    <location>
        <begin position="245"/>
        <end position="261"/>
    </location>
</feature>
<dbReference type="InterPro" id="IPR026158">
    <property type="entry name" value="ApolipoprotB_rcpt"/>
</dbReference>
<feature type="region of interest" description="Disordered" evidence="1">
    <location>
        <begin position="796"/>
        <end position="1034"/>
    </location>
</feature>
<evidence type="ECO:0008006" key="4">
    <source>
        <dbReference type="Google" id="ProtNLM"/>
    </source>
</evidence>
<feature type="compositionally biased region" description="Basic and acidic residues" evidence="1">
    <location>
        <begin position="318"/>
        <end position="327"/>
    </location>
</feature>
<keyword evidence="3" id="KW-1185">Reference proteome</keyword>
<reference evidence="2 3" key="1">
    <citation type="submission" date="2019-01" db="EMBL/GenBank/DDBJ databases">
        <authorList>
            <person name="Alioto T."/>
            <person name="Alioto T."/>
        </authorList>
    </citation>
    <scope>NUCLEOTIDE SEQUENCE [LARGE SCALE GENOMIC DNA]</scope>
</reference>
<dbReference type="PANTHER" id="PTHR15964:SF0">
    <property type="entry name" value="APOLIPOPROTEIN B RECEPTOR"/>
    <property type="match status" value="1"/>
</dbReference>
<feature type="compositionally biased region" description="Basic and acidic residues" evidence="1">
    <location>
        <begin position="598"/>
        <end position="611"/>
    </location>
</feature>
<dbReference type="GO" id="GO:0030229">
    <property type="term" value="F:very-low-density lipoprotein particle receptor activity"/>
    <property type="evidence" value="ECO:0007669"/>
    <property type="project" value="TreeGrafter"/>
</dbReference>
<feature type="compositionally biased region" description="Basic and acidic residues" evidence="1">
    <location>
        <begin position="438"/>
        <end position="449"/>
    </location>
</feature>
<dbReference type="GO" id="GO:0016020">
    <property type="term" value="C:membrane"/>
    <property type="evidence" value="ECO:0007669"/>
    <property type="project" value="TreeGrafter"/>
</dbReference>
<dbReference type="Proteomes" id="UP000386466">
    <property type="component" value="Unassembled WGS sequence"/>
</dbReference>
<sequence length="1381" mass="145247">MASLPLPFSSSYAPESPQVMHTHFPARTGSCCGHRRGWAGPGEGMRQEDLGEEEVSWAPGKTGLSRWVGTVICRLSGHTETDRMDFLRLHLPGLHQALRGALDSLSTFVSYLMGDEVPIVERREARAAEELGEVAAGRPEETEEKGAQEALEGLGGSQSKEGGGLREPREAGRYQEGGSATKQTWDWEEGSSHRSQANRQLTGAWEAARAARCQEPSAHLEAEKTFEAGSKAGRGNGSQTQESRGPNEQEVNREETRRTWEQEEEAEEIREGKPGVAGKAESEWTWQREPEGKVAGDSRESLEQVFKEAVAEEIQAPRAKEAGKEGEVMVVLRGSQSTRVAKTRESGTESEAGTTSGREEEARTASGREEAETTSGREEEAGTASGKEEAETTSGGEEEAGTTSGREEEAGTTSGGEEEARTTSGREEEAGTTSGGEEEARTTSGREEEAGTTSGGEEEAGTASGREEEGGTTSGRKEEAGTTSGGEEEAGTTSDREEEEAETTSGREEEGGTTSGRKEEAGTTSGGEEEAGTTSDREEEAGTTSGGEEEAGTASGREEEAGTTSGGEEEARTTSDREEEEAETTSGREEEAGTTSGGKEEAGTASGREEEAGTTSGGEEEAGTASGREEEAGTTSGREEEAGITLGRAEAGTTSVGKEGNLSGAREPEYGGVVSGERISEGTGRTWAMEEATREDQEEEVDEKRKAEMSVSPKQSQALGTEGVEETVKDQLAGRESAGGQGSEEEGEGFEVQADRDGEEAEGRQASVNRTVALGLEEVVQAEKAKEEGESCWIAEAELPKNKVANEAEGDAGLEATPEASLEKECRGEKSKGEARTGGEGLALEGSGLEHKVTEGQDPELMAAPQTPTEQPEEGLGEEEEPRGIPALNKEETERSLEEYPRNLGYGKPGASGTEAQRRDLEGGDSHKEKADAEEGEEEAVGSQASEEAEEAEGGQESALPDVLEAGGEWKKAEEAGCGAEEGEARGAQSQEPGGRFSAGAGAGRALGESDARDTEDEEAEATVPCRADTTSSGVWGLEEAALSLQDSEDTGVGSLAAEIAGDKADGRAAVPGGGPKREAGGGEELVEAAWEKTRGGPEFGPEGSADMEVNSRGGPEEAFEAGDGEPRGECAEVKESAVAEGSCGMDSFTWGSQVARAEGATATTVEAEGLPGGQTPPWEQEAAGWRLKEQGRGGEGQRGDLHPEEEAQRPLDVEGVEVTEDQRAAAKEIVPEGPEDIQGQEDQSTYQEPGPRGETAASTGGDAHGSWSEALLPGSRLDVSVSRSRVLLSRSSSQRRSRPSFRRTPAPERQEEPPSPPLEEEPSAPEQRLLRPEEPPEASPPRPEGTPLPARRRPLGHGFGLAHPGMMQELQARLGRPKPQ</sequence>
<gene>
    <name evidence="2" type="ORF">LYPA_23C009591</name>
</gene>
<feature type="compositionally biased region" description="Basic and acidic residues" evidence="1">
    <location>
        <begin position="163"/>
        <end position="173"/>
    </location>
</feature>
<feature type="compositionally biased region" description="Basic and acidic residues" evidence="1">
    <location>
        <begin position="916"/>
        <end position="933"/>
    </location>
</feature>
<feature type="compositionally biased region" description="Basic and acidic residues" evidence="1">
    <location>
        <begin position="1221"/>
        <end position="1231"/>
    </location>
</feature>
<dbReference type="PANTHER" id="PTHR15964">
    <property type="entry name" value="APOLIPOPROTEIN B48 RECEPTOR"/>
    <property type="match status" value="1"/>
</dbReference>
<feature type="region of interest" description="Disordered" evidence="1">
    <location>
        <begin position="1160"/>
        <end position="1381"/>
    </location>
</feature>
<feature type="compositionally biased region" description="Basic and acidic residues" evidence="1">
    <location>
        <begin position="821"/>
        <end position="837"/>
    </location>
</feature>
<feature type="compositionally biased region" description="Low complexity" evidence="1">
    <location>
        <begin position="994"/>
        <end position="1007"/>
    </location>
</feature>
<feature type="compositionally biased region" description="Basic and acidic residues" evidence="1">
    <location>
        <begin position="627"/>
        <end position="641"/>
    </location>
</feature>
<feature type="compositionally biased region" description="Low complexity" evidence="1">
    <location>
        <begin position="1160"/>
        <end position="1170"/>
    </location>
</feature>
<feature type="compositionally biased region" description="Basic and acidic residues" evidence="1">
    <location>
        <begin position="889"/>
        <end position="901"/>
    </location>
</feature>
<feature type="compositionally biased region" description="Basic and acidic residues" evidence="1">
    <location>
        <begin position="418"/>
        <end position="429"/>
    </location>
</feature>
<feature type="compositionally biased region" description="Basic and acidic residues" evidence="1">
    <location>
        <begin position="505"/>
        <end position="521"/>
    </location>
</feature>
<feature type="region of interest" description="Disordered" evidence="1">
    <location>
        <begin position="131"/>
        <end position="300"/>
    </location>
</feature>
<accession>A0A485P402</accession>
<feature type="region of interest" description="Disordered" evidence="1">
    <location>
        <begin position="1065"/>
        <end position="1134"/>
    </location>
</feature>
<feature type="compositionally biased region" description="Basic and acidic residues" evidence="1">
    <location>
        <begin position="465"/>
        <end position="480"/>
    </location>
</feature>
<feature type="compositionally biased region" description="Acidic residues" evidence="1">
    <location>
        <begin position="871"/>
        <end position="881"/>
    </location>
</feature>
<evidence type="ECO:0000256" key="1">
    <source>
        <dbReference type="SAM" id="MobiDB-lite"/>
    </source>
</evidence>
<feature type="compositionally biased region" description="Acidic residues" evidence="1">
    <location>
        <begin position="486"/>
        <end position="502"/>
    </location>
</feature>
<feature type="compositionally biased region" description="Basic and acidic residues" evidence="1">
    <location>
        <begin position="1125"/>
        <end position="1134"/>
    </location>
</feature>
<dbReference type="GO" id="GO:0006641">
    <property type="term" value="P:triglyceride metabolic process"/>
    <property type="evidence" value="ECO:0007669"/>
    <property type="project" value="TreeGrafter"/>
</dbReference>
<proteinExistence type="predicted"/>
<name>A0A485P402_LYNPA</name>
<dbReference type="EMBL" id="CAAGRJ010026892">
    <property type="protein sequence ID" value="VFV39064.1"/>
    <property type="molecule type" value="Genomic_DNA"/>
</dbReference>
<feature type="compositionally biased region" description="Acidic residues" evidence="1">
    <location>
        <begin position="527"/>
        <end position="551"/>
    </location>
</feature>
<protein>
    <recommendedName>
        <fullName evidence="4">Apolipoprotein B receptor</fullName>
    </recommendedName>
</protein>
<feature type="compositionally biased region" description="Basic and acidic residues" evidence="1">
    <location>
        <begin position="280"/>
        <end position="300"/>
    </location>
</feature>
<organism evidence="2 3">
    <name type="scientific">Lynx pardinus</name>
    <name type="common">Iberian lynx</name>
    <name type="synonym">Felis pardina</name>
    <dbReference type="NCBI Taxonomy" id="191816"/>
    <lineage>
        <taxon>Eukaryota</taxon>
        <taxon>Metazoa</taxon>
        <taxon>Chordata</taxon>
        <taxon>Craniata</taxon>
        <taxon>Vertebrata</taxon>
        <taxon>Euteleostomi</taxon>
        <taxon>Mammalia</taxon>
        <taxon>Eutheria</taxon>
        <taxon>Laurasiatheria</taxon>
        <taxon>Carnivora</taxon>
        <taxon>Feliformia</taxon>
        <taxon>Felidae</taxon>
        <taxon>Felinae</taxon>
        <taxon>Lynx</taxon>
    </lineage>
</organism>